<proteinExistence type="predicted"/>
<dbReference type="PANTHER" id="PTHR24422">
    <property type="entry name" value="CHEMOTAXIS PROTEIN METHYLTRANSFERASE"/>
    <property type="match status" value="1"/>
</dbReference>
<dbReference type="Pfam" id="PF01739">
    <property type="entry name" value="CheR"/>
    <property type="match status" value="1"/>
</dbReference>
<sequence>MALTRPSPPGGGVTPQGFAYVQGLLLRRTGTVLEAGKEYVVEARLHGLALGEGFRSVSALLEGLQTEEASGSLHGKVTEAMLNGETSFFRDLYPFEALRDVLLPEIIAKREATRLLHIWCAAAASGQEAYSVAMLLLEHFPQLAGWRIRLIASDVSKTMLARAQAGVFNQIEVNRGLPARLMLKYFEGTGTEWKIHPRLRQMVEFQHVNLAAPWPGLPQMDFIFMRNVLLYFNTETRKSILANVVRTLRADGYLFLGGGETSLITDRSFESVRTGKAICYRVNPNRRSATP</sequence>
<dbReference type="PRINTS" id="PR00996">
    <property type="entry name" value="CHERMTFRASE"/>
</dbReference>
<feature type="domain" description="CheR-type methyltransferase" evidence="1">
    <location>
        <begin position="13"/>
        <end position="261"/>
    </location>
</feature>
<protein>
    <submittedName>
        <fullName evidence="2">Protein-glutamate O-methyltransferase CheR</fullName>
    </submittedName>
</protein>
<dbReference type="PROSITE" id="PS50123">
    <property type="entry name" value="CHER"/>
    <property type="match status" value="1"/>
</dbReference>
<dbReference type="InterPro" id="IPR022642">
    <property type="entry name" value="CheR_C"/>
</dbReference>
<dbReference type="PANTHER" id="PTHR24422:SF21">
    <property type="entry name" value="CHEMOTAXIS PROTEIN METHYLTRANSFERASE 1"/>
    <property type="match status" value="1"/>
</dbReference>
<dbReference type="EMBL" id="VBOZ01000004">
    <property type="protein sequence ID" value="TMQ67099.1"/>
    <property type="molecule type" value="Genomic_DNA"/>
</dbReference>
<evidence type="ECO:0000313" key="2">
    <source>
        <dbReference type="EMBL" id="TMQ67099.1"/>
    </source>
</evidence>
<dbReference type="InterPro" id="IPR029063">
    <property type="entry name" value="SAM-dependent_MTases_sf"/>
</dbReference>
<keyword evidence="2" id="KW-0808">Transferase</keyword>
<evidence type="ECO:0000259" key="1">
    <source>
        <dbReference type="PROSITE" id="PS50123"/>
    </source>
</evidence>
<gene>
    <name evidence="2" type="ORF">E6K79_00805</name>
</gene>
<dbReference type="SMART" id="SM00138">
    <property type="entry name" value="MeTrc"/>
    <property type="match status" value="1"/>
</dbReference>
<comment type="caution">
    <text evidence="2">The sequence shown here is derived from an EMBL/GenBank/DDBJ whole genome shotgun (WGS) entry which is preliminary data.</text>
</comment>
<dbReference type="AlphaFoldDB" id="A0A538TU05"/>
<dbReference type="InterPro" id="IPR000780">
    <property type="entry name" value="CheR_MeTrfase"/>
</dbReference>
<dbReference type="Proteomes" id="UP000317691">
    <property type="component" value="Unassembled WGS sequence"/>
</dbReference>
<keyword evidence="2" id="KW-0489">Methyltransferase</keyword>
<organism evidence="2 3">
    <name type="scientific">Eiseniibacteriota bacterium</name>
    <dbReference type="NCBI Taxonomy" id="2212470"/>
    <lineage>
        <taxon>Bacteria</taxon>
        <taxon>Candidatus Eiseniibacteriota</taxon>
    </lineage>
</organism>
<dbReference type="SUPFAM" id="SSF53335">
    <property type="entry name" value="S-adenosyl-L-methionine-dependent methyltransferases"/>
    <property type="match status" value="1"/>
</dbReference>
<dbReference type="InterPro" id="IPR050903">
    <property type="entry name" value="Bact_Chemotaxis_MeTrfase"/>
</dbReference>
<reference evidence="2 3" key="1">
    <citation type="journal article" date="2019" name="Nat. Microbiol.">
        <title>Mediterranean grassland soil C-N compound turnover is dependent on rainfall and depth, and is mediated by genomically divergent microorganisms.</title>
        <authorList>
            <person name="Diamond S."/>
            <person name="Andeer P.F."/>
            <person name="Li Z."/>
            <person name="Crits-Christoph A."/>
            <person name="Burstein D."/>
            <person name="Anantharaman K."/>
            <person name="Lane K.R."/>
            <person name="Thomas B.C."/>
            <person name="Pan C."/>
            <person name="Northen T.R."/>
            <person name="Banfield J.F."/>
        </authorList>
    </citation>
    <scope>NUCLEOTIDE SEQUENCE [LARGE SCALE GENOMIC DNA]</scope>
    <source>
        <strain evidence="2">WS_9</strain>
    </source>
</reference>
<dbReference type="SUPFAM" id="SSF47757">
    <property type="entry name" value="Chemotaxis receptor methyltransferase CheR, N-terminal domain"/>
    <property type="match status" value="1"/>
</dbReference>
<dbReference type="GO" id="GO:0032259">
    <property type="term" value="P:methylation"/>
    <property type="evidence" value="ECO:0007669"/>
    <property type="project" value="UniProtKB-KW"/>
</dbReference>
<dbReference type="Gene3D" id="3.40.50.150">
    <property type="entry name" value="Vaccinia Virus protein VP39"/>
    <property type="match status" value="1"/>
</dbReference>
<evidence type="ECO:0000313" key="3">
    <source>
        <dbReference type="Proteomes" id="UP000317691"/>
    </source>
</evidence>
<dbReference type="GO" id="GO:0008757">
    <property type="term" value="F:S-adenosylmethionine-dependent methyltransferase activity"/>
    <property type="evidence" value="ECO:0007669"/>
    <property type="project" value="InterPro"/>
</dbReference>
<accession>A0A538TU05</accession>
<name>A0A538TU05_UNCEI</name>